<evidence type="ECO:0000259" key="1">
    <source>
        <dbReference type="SMART" id="SM00670"/>
    </source>
</evidence>
<protein>
    <recommendedName>
        <fullName evidence="1">PIN domain-containing protein</fullName>
    </recommendedName>
</protein>
<organism evidence="2">
    <name type="scientific">hydrothermal vent metagenome</name>
    <dbReference type="NCBI Taxonomy" id="652676"/>
    <lineage>
        <taxon>unclassified sequences</taxon>
        <taxon>metagenomes</taxon>
        <taxon>ecological metagenomes</taxon>
    </lineage>
</organism>
<dbReference type="EMBL" id="UOGA01000108">
    <property type="protein sequence ID" value="VAX17937.1"/>
    <property type="molecule type" value="Genomic_DNA"/>
</dbReference>
<dbReference type="InterPro" id="IPR002850">
    <property type="entry name" value="PIN_toxin-like"/>
</dbReference>
<dbReference type="SUPFAM" id="SSF88723">
    <property type="entry name" value="PIN domain-like"/>
    <property type="match status" value="1"/>
</dbReference>
<reference evidence="2" key="1">
    <citation type="submission" date="2018-06" db="EMBL/GenBank/DDBJ databases">
        <authorList>
            <person name="Zhirakovskaya E."/>
        </authorList>
    </citation>
    <scope>NUCLEOTIDE SEQUENCE</scope>
</reference>
<dbReference type="SMART" id="SM00670">
    <property type="entry name" value="PINc"/>
    <property type="match status" value="1"/>
</dbReference>
<evidence type="ECO:0000313" key="2">
    <source>
        <dbReference type="EMBL" id="VAX17937.1"/>
    </source>
</evidence>
<dbReference type="NCBIfam" id="TIGR00305">
    <property type="entry name" value="putative toxin-antitoxin system toxin component, PIN family"/>
    <property type="match status" value="1"/>
</dbReference>
<dbReference type="InterPro" id="IPR029060">
    <property type="entry name" value="PIN-like_dom_sf"/>
</dbReference>
<dbReference type="PANTHER" id="PTHR34610:SF3">
    <property type="entry name" value="SSL7007 PROTEIN"/>
    <property type="match status" value="1"/>
</dbReference>
<dbReference type="AlphaFoldDB" id="A0A3B1CMJ3"/>
<sequence length="131" mass="14644">MRAVFDTNIFVSALAFPGGRAEEAALMVVEGKVRLLVSKAIIHEVLDVLARKFDRDKEELARVAVYLTELGEMVRPRRKIRVLSDDPDNRILECAISGEVDVIVTGDKAMLNLGEYKNVKIVSLKEFLESV</sequence>
<name>A0A3B1CMJ3_9ZZZZ</name>
<accession>A0A3B1CMJ3</accession>
<gene>
    <name evidence="2" type="ORF">MNBD_NITROSPINAE04-1263</name>
</gene>
<dbReference type="Gene3D" id="3.40.50.1010">
    <property type="entry name" value="5'-nuclease"/>
    <property type="match status" value="1"/>
</dbReference>
<proteinExistence type="predicted"/>
<dbReference type="Pfam" id="PF13470">
    <property type="entry name" value="PIN_3"/>
    <property type="match status" value="1"/>
</dbReference>
<dbReference type="InterPro" id="IPR002716">
    <property type="entry name" value="PIN_dom"/>
</dbReference>
<dbReference type="PANTHER" id="PTHR34610">
    <property type="entry name" value="SSL7007 PROTEIN"/>
    <property type="match status" value="1"/>
</dbReference>
<feature type="domain" description="PIN" evidence="1">
    <location>
        <begin position="1"/>
        <end position="112"/>
    </location>
</feature>